<dbReference type="SMART" id="SM00838">
    <property type="entry name" value="EFG_C"/>
    <property type="match status" value="1"/>
</dbReference>
<dbReference type="PANTHER" id="PTHR42908:SF3">
    <property type="entry name" value="ELONGATION FACTOR-LIKE GTPASE 1"/>
    <property type="match status" value="1"/>
</dbReference>
<proteinExistence type="predicted"/>
<dbReference type="GO" id="GO:0043022">
    <property type="term" value="F:ribosome binding"/>
    <property type="evidence" value="ECO:0007669"/>
    <property type="project" value="TreeGrafter"/>
</dbReference>
<dbReference type="Pfam" id="PF00679">
    <property type="entry name" value="EFG_C"/>
    <property type="match status" value="1"/>
</dbReference>
<evidence type="ECO:0000313" key="5">
    <source>
        <dbReference type="EMBL" id="TKS69439.1"/>
    </source>
</evidence>
<evidence type="ECO:0000259" key="4">
    <source>
        <dbReference type="SMART" id="SM00838"/>
    </source>
</evidence>
<dbReference type="InterPro" id="IPR020568">
    <property type="entry name" value="Ribosomal_Su5_D2-typ_SF"/>
</dbReference>
<accession>A0A4U5U5R5</accession>
<reference evidence="5 6" key="1">
    <citation type="submission" date="2019-01" db="EMBL/GenBank/DDBJ databases">
        <title>Genome Assembly of Collichthys lucidus.</title>
        <authorList>
            <person name="Cai M."/>
            <person name="Xiao S."/>
        </authorList>
    </citation>
    <scope>NUCLEOTIDE SEQUENCE [LARGE SCALE GENOMIC DNA]</scope>
    <source>
        <strain evidence="5">JT15FE1705JMU</strain>
        <tissue evidence="5">Muscle</tissue>
    </source>
</reference>
<feature type="domain" description="Elongation factor EFG" evidence="4">
    <location>
        <begin position="404"/>
        <end position="486"/>
    </location>
</feature>
<dbReference type="CDD" id="cd04096">
    <property type="entry name" value="eEF2_snRNP_like_C"/>
    <property type="match status" value="1"/>
</dbReference>
<evidence type="ECO:0000313" key="6">
    <source>
        <dbReference type="Proteomes" id="UP000298787"/>
    </source>
</evidence>
<keyword evidence="5" id="KW-0251">Elongation factor</keyword>
<dbReference type="FunFam" id="3.30.230.10:FF:000201">
    <property type="entry name" value="Elongation factor like GTPase 1"/>
    <property type="match status" value="1"/>
</dbReference>
<dbReference type="PANTHER" id="PTHR42908">
    <property type="entry name" value="TRANSLATION ELONGATION FACTOR-RELATED"/>
    <property type="match status" value="1"/>
</dbReference>
<keyword evidence="2" id="KW-0342">GTP-binding</keyword>
<dbReference type="InterPro" id="IPR000640">
    <property type="entry name" value="EFG_V-like"/>
</dbReference>
<dbReference type="Gene3D" id="3.30.70.870">
    <property type="entry name" value="Elongation Factor G (Translational Gtpase), domain 3"/>
    <property type="match status" value="1"/>
</dbReference>
<feature type="compositionally biased region" description="Polar residues" evidence="3">
    <location>
        <begin position="328"/>
        <end position="340"/>
    </location>
</feature>
<dbReference type="AlphaFoldDB" id="A0A4U5U5R5"/>
<evidence type="ECO:0000256" key="1">
    <source>
        <dbReference type="ARBA" id="ARBA00022741"/>
    </source>
</evidence>
<dbReference type="GO" id="GO:0042256">
    <property type="term" value="P:cytosolic ribosome assembly"/>
    <property type="evidence" value="ECO:0007669"/>
    <property type="project" value="TreeGrafter"/>
</dbReference>
<feature type="compositionally biased region" description="Basic and acidic residues" evidence="3">
    <location>
        <begin position="341"/>
        <end position="352"/>
    </location>
</feature>
<gene>
    <name evidence="5" type="ORF">D9C73_003503</name>
</gene>
<dbReference type="GO" id="GO:0005525">
    <property type="term" value="F:GTP binding"/>
    <property type="evidence" value="ECO:0007669"/>
    <property type="project" value="UniProtKB-KW"/>
</dbReference>
<keyword evidence="1" id="KW-0547">Nucleotide-binding</keyword>
<dbReference type="GO" id="GO:0005829">
    <property type="term" value="C:cytosol"/>
    <property type="evidence" value="ECO:0007669"/>
    <property type="project" value="TreeGrafter"/>
</dbReference>
<dbReference type="SUPFAM" id="SSF54211">
    <property type="entry name" value="Ribosomal protein S5 domain 2-like"/>
    <property type="match status" value="1"/>
</dbReference>
<sequence>MGHFHPHSVSSLVVFDDRTVQCIGGLEECVLKSATLSTSPACPPFIPLNFEATPIVRVAIEPKHPNPCAEVLIQETGEHVLVTAGEVHLQRCLDDLRDRFAKIEISASKPIIPFRETVVRPPKVDMVNEDLGRQQKIAIIHQGRSSDTLHVDSSGLVTLTTPNRLATVSVRAIPLPQEVTNLLESSTELIRTLEQLNISLREGKSLEVSLRTLEAIAGFKAQLESLLQGRKWRNTVEHIWSFGPRRYGPNILLNSVEGYQRPSVWQCLVRGDKAGEDETQAVIRDFDNSIISGFQLATLSGPMCEEPLMGVCFSVERWDIQSSALPQHQDSLEENSLSHDASTDSKVEESAKTSEQTDGTATGPSQARRRPEAASADCYEPVSGQLIAAMKEACRHAFQAQPQRLMAAMYTCEIMATAEVLGRVYGVLGKREGRVLHEEMKEGTDMFIIKAVLPVAESFGFANEIRKRTSGLASPQLVFSHWEVMIFVFR</sequence>
<dbReference type="FunFam" id="3.30.70.870:FF:000002">
    <property type="entry name" value="Translation elongation factor 2"/>
    <property type="match status" value="1"/>
</dbReference>
<dbReference type="Gene3D" id="3.30.70.240">
    <property type="match status" value="1"/>
</dbReference>
<dbReference type="GO" id="GO:1990904">
    <property type="term" value="C:ribonucleoprotein complex"/>
    <property type="evidence" value="ECO:0007669"/>
    <property type="project" value="TreeGrafter"/>
</dbReference>
<dbReference type="InterPro" id="IPR014721">
    <property type="entry name" value="Ribsml_uS5_D2-typ_fold_subgr"/>
</dbReference>
<organism evidence="5 6">
    <name type="scientific">Collichthys lucidus</name>
    <name type="common">Big head croaker</name>
    <name type="synonym">Sciaena lucida</name>
    <dbReference type="NCBI Taxonomy" id="240159"/>
    <lineage>
        <taxon>Eukaryota</taxon>
        <taxon>Metazoa</taxon>
        <taxon>Chordata</taxon>
        <taxon>Craniata</taxon>
        <taxon>Vertebrata</taxon>
        <taxon>Euteleostomi</taxon>
        <taxon>Actinopterygii</taxon>
        <taxon>Neopterygii</taxon>
        <taxon>Teleostei</taxon>
        <taxon>Neoteleostei</taxon>
        <taxon>Acanthomorphata</taxon>
        <taxon>Eupercaria</taxon>
        <taxon>Sciaenidae</taxon>
        <taxon>Collichthys</taxon>
    </lineage>
</organism>
<dbReference type="EMBL" id="CM014081">
    <property type="protein sequence ID" value="TKS69439.1"/>
    <property type="molecule type" value="Genomic_DNA"/>
</dbReference>
<dbReference type="GO" id="GO:0003924">
    <property type="term" value="F:GTPase activity"/>
    <property type="evidence" value="ECO:0007669"/>
    <property type="project" value="TreeGrafter"/>
</dbReference>
<dbReference type="InterPro" id="IPR056752">
    <property type="entry name" value="EFL1"/>
</dbReference>
<protein>
    <submittedName>
        <fullName evidence="5">Elongation factor-like GTPase 1</fullName>
    </submittedName>
</protein>
<dbReference type="Gene3D" id="3.30.230.10">
    <property type="match status" value="1"/>
</dbReference>
<keyword evidence="5" id="KW-0648">Protein biosynthesis</keyword>
<dbReference type="Pfam" id="PF25118">
    <property type="entry name" value="EFL1"/>
    <property type="match status" value="1"/>
</dbReference>
<dbReference type="InterPro" id="IPR035647">
    <property type="entry name" value="EFG_III/V"/>
</dbReference>
<evidence type="ECO:0000256" key="2">
    <source>
        <dbReference type="ARBA" id="ARBA00023134"/>
    </source>
</evidence>
<dbReference type="CDD" id="cd01681">
    <property type="entry name" value="aeEF2_snRNP_like_IV"/>
    <property type="match status" value="1"/>
</dbReference>
<dbReference type="STRING" id="240159.A0A4U5U5R5"/>
<name>A0A4U5U5R5_COLLU</name>
<feature type="compositionally biased region" description="Polar residues" evidence="3">
    <location>
        <begin position="353"/>
        <end position="365"/>
    </location>
</feature>
<dbReference type="Proteomes" id="UP000298787">
    <property type="component" value="Chromosome 4"/>
</dbReference>
<evidence type="ECO:0000256" key="3">
    <source>
        <dbReference type="SAM" id="MobiDB-lite"/>
    </source>
</evidence>
<dbReference type="SUPFAM" id="SSF54980">
    <property type="entry name" value="EF-G C-terminal domain-like"/>
    <property type="match status" value="2"/>
</dbReference>
<feature type="region of interest" description="Disordered" evidence="3">
    <location>
        <begin position="328"/>
        <end position="375"/>
    </location>
</feature>
<dbReference type="GO" id="GO:0003746">
    <property type="term" value="F:translation elongation factor activity"/>
    <property type="evidence" value="ECO:0007669"/>
    <property type="project" value="UniProtKB-KW"/>
</dbReference>
<keyword evidence="6" id="KW-1185">Reference proteome</keyword>